<dbReference type="InterPro" id="IPR017853">
    <property type="entry name" value="GH"/>
</dbReference>
<reference evidence="7" key="2">
    <citation type="submission" date="2023-06" db="EMBL/GenBank/DDBJ databases">
        <authorList>
            <person name="Ma L."/>
            <person name="Liu K.-W."/>
            <person name="Li Z."/>
            <person name="Hsiao Y.-Y."/>
            <person name="Qi Y."/>
            <person name="Fu T."/>
            <person name="Tang G."/>
            <person name="Zhang D."/>
            <person name="Sun W.-H."/>
            <person name="Liu D.-K."/>
            <person name="Li Y."/>
            <person name="Chen G.-Z."/>
            <person name="Liu X.-D."/>
            <person name="Liao X.-Y."/>
            <person name="Jiang Y.-T."/>
            <person name="Yu X."/>
            <person name="Hao Y."/>
            <person name="Huang J."/>
            <person name="Zhao X.-W."/>
            <person name="Ke S."/>
            <person name="Chen Y.-Y."/>
            <person name="Wu W.-L."/>
            <person name="Hsu J.-L."/>
            <person name="Lin Y.-F."/>
            <person name="Huang M.-D."/>
            <person name="Li C.-Y."/>
            <person name="Huang L."/>
            <person name="Wang Z.-W."/>
            <person name="Zhao X."/>
            <person name="Zhong W.-Y."/>
            <person name="Peng D.-H."/>
            <person name="Ahmad S."/>
            <person name="Lan S."/>
            <person name="Zhang J.-S."/>
            <person name="Tsai W.-C."/>
            <person name="Van De Peer Y."/>
            <person name="Liu Z.-J."/>
        </authorList>
    </citation>
    <scope>NUCLEOTIDE SEQUENCE</scope>
    <source>
        <strain evidence="7">CP</strain>
        <tissue evidence="7">Leaves</tissue>
    </source>
</reference>
<reference evidence="7" key="1">
    <citation type="journal article" date="2023" name="Nat. Commun.">
        <title>Diploid and tetraploid genomes of Acorus and the evolution of monocots.</title>
        <authorList>
            <person name="Ma L."/>
            <person name="Liu K.W."/>
            <person name="Li Z."/>
            <person name="Hsiao Y.Y."/>
            <person name="Qi Y."/>
            <person name="Fu T."/>
            <person name="Tang G.D."/>
            <person name="Zhang D."/>
            <person name="Sun W.H."/>
            <person name="Liu D.K."/>
            <person name="Li Y."/>
            <person name="Chen G.Z."/>
            <person name="Liu X.D."/>
            <person name="Liao X.Y."/>
            <person name="Jiang Y.T."/>
            <person name="Yu X."/>
            <person name="Hao Y."/>
            <person name="Huang J."/>
            <person name="Zhao X.W."/>
            <person name="Ke S."/>
            <person name="Chen Y.Y."/>
            <person name="Wu W.L."/>
            <person name="Hsu J.L."/>
            <person name="Lin Y.F."/>
            <person name="Huang M.D."/>
            <person name="Li C.Y."/>
            <person name="Huang L."/>
            <person name="Wang Z.W."/>
            <person name="Zhao X."/>
            <person name="Zhong W.Y."/>
            <person name="Peng D.H."/>
            <person name="Ahmad S."/>
            <person name="Lan S."/>
            <person name="Zhang J.S."/>
            <person name="Tsai W.C."/>
            <person name="Van de Peer Y."/>
            <person name="Liu Z.J."/>
        </authorList>
    </citation>
    <scope>NUCLEOTIDE SEQUENCE</scope>
    <source>
        <strain evidence="7">CP</strain>
    </source>
</reference>
<evidence type="ECO:0000256" key="5">
    <source>
        <dbReference type="SAM" id="MobiDB-lite"/>
    </source>
</evidence>
<comment type="caution">
    <text evidence="7">The sequence shown here is derived from an EMBL/GenBank/DDBJ whole genome shotgun (WGS) entry which is preliminary data.</text>
</comment>
<dbReference type="EMBL" id="JAUJYO010000019">
    <property type="protein sequence ID" value="KAK1287192.1"/>
    <property type="molecule type" value="Genomic_DNA"/>
</dbReference>
<name>A0AAV9CEK6_ACOCL</name>
<proteinExistence type="inferred from homology"/>
<evidence type="ECO:0000256" key="6">
    <source>
        <dbReference type="SAM" id="SignalP"/>
    </source>
</evidence>
<evidence type="ECO:0000256" key="1">
    <source>
        <dbReference type="ARBA" id="ARBA00010838"/>
    </source>
</evidence>
<keyword evidence="3" id="KW-0326">Glycosidase</keyword>
<dbReference type="AlphaFoldDB" id="A0AAV9CEK6"/>
<gene>
    <name evidence="7" type="primary">BGLU11</name>
    <name evidence="7" type="ORF">QJS10_CPB19g01007</name>
</gene>
<accession>A0AAV9CEK6</accession>
<comment type="similarity">
    <text evidence="1 4">Belongs to the glycosyl hydrolase 1 family.</text>
</comment>
<dbReference type="SUPFAM" id="SSF51445">
    <property type="entry name" value="(Trans)glycosidases"/>
    <property type="match status" value="1"/>
</dbReference>
<dbReference type="InterPro" id="IPR001360">
    <property type="entry name" value="Glyco_hydro_1"/>
</dbReference>
<evidence type="ECO:0000313" key="7">
    <source>
        <dbReference type="EMBL" id="KAK1287192.1"/>
    </source>
</evidence>
<protein>
    <submittedName>
        <fullName evidence="7">Beta-glucosidase 11</fullName>
    </submittedName>
</protein>
<evidence type="ECO:0000256" key="2">
    <source>
        <dbReference type="ARBA" id="ARBA00022801"/>
    </source>
</evidence>
<sequence length="293" mass="33122">MEVKRVLATLSVLIVSLPSLSWAESSEDDLSFNRTGFPAGFIFGAAGAAYQRLGPWPHLTHHEESRECTGVVTAKETLKRCITGSLSGGVNKDGIKYYNNLINELISHGKKPFVTLFHWDSPQALEDKYGGFLSPNIVYDYRDYVNVCFREFGDRVKHWITFNEPLSFSAGGYSQGILAPGRCSKYEVGKCSVGDSGREPYITGHHQLLAHAEAVKLYRRKYKGLRWLLRVAGRGSEWWTECTVVKEKWVREMMRECWRLKDHRDMDSGGGVDPLRSSAPAAAPHSAHRQRRR</sequence>
<evidence type="ECO:0000256" key="4">
    <source>
        <dbReference type="RuleBase" id="RU003690"/>
    </source>
</evidence>
<dbReference type="Gene3D" id="3.20.20.80">
    <property type="entry name" value="Glycosidases"/>
    <property type="match status" value="1"/>
</dbReference>
<dbReference type="PANTHER" id="PTHR10353:SF137">
    <property type="entry name" value="MYROSINASE 3-RELATED"/>
    <property type="match status" value="1"/>
</dbReference>
<dbReference type="Proteomes" id="UP001180020">
    <property type="component" value="Unassembled WGS sequence"/>
</dbReference>
<keyword evidence="8" id="KW-1185">Reference proteome</keyword>
<dbReference type="GO" id="GO:0008422">
    <property type="term" value="F:beta-glucosidase activity"/>
    <property type="evidence" value="ECO:0007669"/>
    <property type="project" value="TreeGrafter"/>
</dbReference>
<dbReference type="GO" id="GO:0005975">
    <property type="term" value="P:carbohydrate metabolic process"/>
    <property type="evidence" value="ECO:0007669"/>
    <property type="project" value="InterPro"/>
</dbReference>
<feature type="compositionally biased region" description="Low complexity" evidence="5">
    <location>
        <begin position="276"/>
        <end position="285"/>
    </location>
</feature>
<feature type="region of interest" description="Disordered" evidence="5">
    <location>
        <begin position="269"/>
        <end position="293"/>
    </location>
</feature>
<evidence type="ECO:0000313" key="8">
    <source>
        <dbReference type="Proteomes" id="UP001180020"/>
    </source>
</evidence>
<keyword evidence="6" id="KW-0732">Signal</keyword>
<dbReference type="PANTHER" id="PTHR10353">
    <property type="entry name" value="GLYCOSYL HYDROLASE"/>
    <property type="match status" value="1"/>
</dbReference>
<dbReference type="Pfam" id="PF00232">
    <property type="entry name" value="Glyco_hydro_1"/>
    <property type="match status" value="1"/>
</dbReference>
<feature type="signal peptide" evidence="6">
    <location>
        <begin position="1"/>
        <end position="23"/>
    </location>
</feature>
<feature type="chain" id="PRO_5043742929" evidence="6">
    <location>
        <begin position="24"/>
        <end position="293"/>
    </location>
</feature>
<keyword evidence="2" id="KW-0378">Hydrolase</keyword>
<organism evidence="7 8">
    <name type="scientific">Acorus calamus</name>
    <name type="common">Sweet flag</name>
    <dbReference type="NCBI Taxonomy" id="4465"/>
    <lineage>
        <taxon>Eukaryota</taxon>
        <taxon>Viridiplantae</taxon>
        <taxon>Streptophyta</taxon>
        <taxon>Embryophyta</taxon>
        <taxon>Tracheophyta</taxon>
        <taxon>Spermatophyta</taxon>
        <taxon>Magnoliopsida</taxon>
        <taxon>Liliopsida</taxon>
        <taxon>Acoraceae</taxon>
        <taxon>Acorus</taxon>
    </lineage>
</organism>
<evidence type="ECO:0000256" key="3">
    <source>
        <dbReference type="ARBA" id="ARBA00023295"/>
    </source>
</evidence>